<evidence type="ECO:0000313" key="2">
    <source>
        <dbReference type="Proteomes" id="UP000050898"/>
    </source>
</evidence>
<gene>
    <name evidence="1" type="ORF">FD00_GL000598</name>
</gene>
<protein>
    <submittedName>
        <fullName evidence="1">Uncharacterized protein</fullName>
    </submittedName>
</protein>
<proteinExistence type="predicted"/>
<dbReference type="PATRIC" id="fig|1046596.6.peg.643"/>
<dbReference type="Proteomes" id="UP000050898">
    <property type="component" value="Unassembled WGS sequence"/>
</dbReference>
<sequence>MPFIDIGAEVTRERFHEIGVNLYPDIVKWQKDFDLHLVKKINKYDAKLYSLKGRKWEKLLENIRYKYVEDSILTAMTENESLLNK</sequence>
<organism evidence="1 2">
    <name type="scientific">Liquorilactobacillus mali KCTC 3596 = DSM 20444</name>
    <dbReference type="NCBI Taxonomy" id="1046596"/>
    <lineage>
        <taxon>Bacteria</taxon>
        <taxon>Bacillati</taxon>
        <taxon>Bacillota</taxon>
        <taxon>Bacilli</taxon>
        <taxon>Lactobacillales</taxon>
        <taxon>Lactobacillaceae</taxon>
        <taxon>Liquorilactobacillus</taxon>
    </lineage>
</organism>
<name>A0A0R2DP26_9LACO</name>
<evidence type="ECO:0000313" key="1">
    <source>
        <dbReference type="EMBL" id="KRN02012.1"/>
    </source>
</evidence>
<reference evidence="1 2" key="1">
    <citation type="journal article" date="2015" name="Genome Announc.">
        <title>Expanding the biotechnology potential of lactobacilli through comparative genomics of 213 strains and associated genera.</title>
        <authorList>
            <person name="Sun Z."/>
            <person name="Harris H.M."/>
            <person name="McCann A."/>
            <person name="Guo C."/>
            <person name="Argimon S."/>
            <person name="Zhang W."/>
            <person name="Yang X."/>
            <person name="Jeffery I.B."/>
            <person name="Cooney J.C."/>
            <person name="Kagawa T.F."/>
            <person name="Liu W."/>
            <person name="Song Y."/>
            <person name="Salvetti E."/>
            <person name="Wrobel A."/>
            <person name="Rasinkangas P."/>
            <person name="Parkhill J."/>
            <person name="Rea M.C."/>
            <person name="O'Sullivan O."/>
            <person name="Ritari J."/>
            <person name="Douillard F.P."/>
            <person name="Paul Ross R."/>
            <person name="Yang R."/>
            <person name="Briner A.E."/>
            <person name="Felis G.E."/>
            <person name="de Vos W.M."/>
            <person name="Barrangou R."/>
            <person name="Klaenhammer T.R."/>
            <person name="Caufield P.W."/>
            <person name="Cui Y."/>
            <person name="Zhang H."/>
            <person name="O'Toole P.W."/>
        </authorList>
    </citation>
    <scope>NUCLEOTIDE SEQUENCE [LARGE SCALE GENOMIC DNA]</scope>
    <source>
        <strain evidence="1 2">DSM 20444</strain>
    </source>
</reference>
<comment type="caution">
    <text evidence="1">The sequence shown here is derived from an EMBL/GenBank/DDBJ whole genome shotgun (WGS) entry which is preliminary data.</text>
</comment>
<dbReference type="EMBL" id="AYYH01000164">
    <property type="protein sequence ID" value="KRN02012.1"/>
    <property type="molecule type" value="Genomic_DNA"/>
</dbReference>
<dbReference type="AlphaFoldDB" id="A0A0R2DP26"/>
<keyword evidence="2" id="KW-1185">Reference proteome</keyword>
<accession>A0A0R2DP26</accession>